<protein>
    <submittedName>
        <fullName evidence="2">Uncharacterized protein</fullName>
    </submittedName>
</protein>
<gene>
    <name evidence="2" type="ORF">HO133_001586</name>
</gene>
<organism evidence="2 3">
    <name type="scientific">Letharia lupina</name>
    <dbReference type="NCBI Taxonomy" id="560253"/>
    <lineage>
        <taxon>Eukaryota</taxon>
        <taxon>Fungi</taxon>
        <taxon>Dikarya</taxon>
        <taxon>Ascomycota</taxon>
        <taxon>Pezizomycotina</taxon>
        <taxon>Lecanoromycetes</taxon>
        <taxon>OSLEUM clade</taxon>
        <taxon>Lecanoromycetidae</taxon>
        <taxon>Lecanorales</taxon>
        <taxon>Lecanorineae</taxon>
        <taxon>Parmeliaceae</taxon>
        <taxon>Letharia</taxon>
    </lineage>
</organism>
<feature type="region of interest" description="Disordered" evidence="1">
    <location>
        <begin position="230"/>
        <end position="260"/>
    </location>
</feature>
<dbReference type="AlphaFoldDB" id="A0A8H6CDW2"/>
<evidence type="ECO:0000313" key="2">
    <source>
        <dbReference type="EMBL" id="KAF6221620.1"/>
    </source>
</evidence>
<dbReference type="EMBL" id="JACCJB010000013">
    <property type="protein sequence ID" value="KAF6221620.1"/>
    <property type="molecule type" value="Genomic_DNA"/>
</dbReference>
<proteinExistence type="predicted"/>
<keyword evidence="3" id="KW-1185">Reference proteome</keyword>
<comment type="caution">
    <text evidence="2">The sequence shown here is derived from an EMBL/GenBank/DDBJ whole genome shotgun (WGS) entry which is preliminary data.</text>
</comment>
<dbReference type="RefSeq" id="XP_037151055.1">
    <property type="nucleotide sequence ID" value="XM_037292516.1"/>
</dbReference>
<accession>A0A8H6CDW2</accession>
<evidence type="ECO:0000256" key="1">
    <source>
        <dbReference type="SAM" id="MobiDB-lite"/>
    </source>
</evidence>
<reference evidence="2 3" key="1">
    <citation type="journal article" date="2020" name="Genomics">
        <title>Complete, high-quality genomes from long-read metagenomic sequencing of two wolf lichen thalli reveals enigmatic genome architecture.</title>
        <authorList>
            <person name="McKenzie S.K."/>
            <person name="Walston R.F."/>
            <person name="Allen J.L."/>
        </authorList>
    </citation>
    <scope>NUCLEOTIDE SEQUENCE [LARGE SCALE GENOMIC DNA]</scope>
    <source>
        <strain evidence="2">WasteWater1</strain>
    </source>
</reference>
<evidence type="ECO:0000313" key="3">
    <source>
        <dbReference type="Proteomes" id="UP000593566"/>
    </source>
</evidence>
<feature type="compositionally biased region" description="Polar residues" evidence="1">
    <location>
        <begin position="47"/>
        <end position="56"/>
    </location>
</feature>
<dbReference type="SUPFAM" id="SSF51197">
    <property type="entry name" value="Clavaminate synthase-like"/>
    <property type="match status" value="1"/>
</dbReference>
<feature type="region of interest" description="Disordered" evidence="1">
    <location>
        <begin position="32"/>
        <end position="198"/>
    </location>
</feature>
<feature type="region of interest" description="Disordered" evidence="1">
    <location>
        <begin position="1"/>
        <end position="20"/>
    </location>
</feature>
<dbReference type="Proteomes" id="UP000593566">
    <property type="component" value="Unassembled WGS sequence"/>
</dbReference>
<dbReference type="Gene3D" id="2.60.120.620">
    <property type="entry name" value="q2cbj1_9rhob like domain"/>
    <property type="match status" value="1"/>
</dbReference>
<name>A0A8H6CDW2_9LECA</name>
<dbReference type="GeneID" id="59330002"/>
<sequence>MTSPPPPLASAEHSSEVGDAVRTEEAAKALRTLQTEPREQTEYLPPTVSSAGDTPLSSVPPSPPQVSVAYGSPYLSGNAIPPLRSQELPSRPSKRTASSAELRPPKSRRNSQGSREPSNITTSLAGAQFTPASHHHAPNRISSGARAPTSVGPKSLTQNRESQAGKRRNGRSRKEPLHLADPQSSTGAHVDDDGDVPMSMLYPHPRTIASVDLPFLNTFKVPGPHELRFAGPSSSSGYREQAGASFPNSPSSIAPSPHLPTRDFPGSPFFTAPRSAFPRPRLSPSRSFAAFTLGSPSKPLTPSSSFDLPYGSPGVRLLPPSYDILPRPNLPPLQQAPVQASVEADGYTVIPNAISLALIREVVGIIDRGLPVNAESETARSYVLPVQAYLVRDEFVSNWRQTLRPFYDPMGKAIPKMPATFIVGAFKESDPTHLRQSLLHAGNKDQVYVHIALTKLSPETGFYNILRGSHRTKHPSLTRVNDWSHTPITLEEGDAIIWRGDVSYLLSPNGGGRWHAVTFHTSCRVAVEANGRA</sequence>
<feature type="compositionally biased region" description="Polar residues" evidence="1">
    <location>
        <begin position="110"/>
        <end position="125"/>
    </location>
</feature>